<protein>
    <recommendedName>
        <fullName evidence="1">Protein kinase domain-containing protein</fullName>
    </recommendedName>
</protein>
<evidence type="ECO:0000313" key="3">
    <source>
        <dbReference type="Proteomes" id="UP001172101"/>
    </source>
</evidence>
<comment type="caution">
    <text evidence="2">The sequence shown here is derived from an EMBL/GenBank/DDBJ whole genome shotgun (WGS) entry which is preliminary data.</text>
</comment>
<organism evidence="2 3">
    <name type="scientific">Lasiosphaeria miniovina</name>
    <dbReference type="NCBI Taxonomy" id="1954250"/>
    <lineage>
        <taxon>Eukaryota</taxon>
        <taxon>Fungi</taxon>
        <taxon>Dikarya</taxon>
        <taxon>Ascomycota</taxon>
        <taxon>Pezizomycotina</taxon>
        <taxon>Sordariomycetes</taxon>
        <taxon>Sordariomycetidae</taxon>
        <taxon>Sordariales</taxon>
        <taxon>Lasiosphaeriaceae</taxon>
        <taxon>Lasiosphaeria</taxon>
    </lineage>
</organism>
<dbReference type="GeneID" id="85330914"/>
<evidence type="ECO:0000313" key="2">
    <source>
        <dbReference type="EMBL" id="KAK0722591.1"/>
    </source>
</evidence>
<dbReference type="GO" id="GO:0005524">
    <property type="term" value="F:ATP binding"/>
    <property type="evidence" value="ECO:0007669"/>
    <property type="project" value="InterPro"/>
</dbReference>
<proteinExistence type="predicted"/>
<dbReference type="Gene3D" id="1.10.510.10">
    <property type="entry name" value="Transferase(Phosphotransferase) domain 1"/>
    <property type="match status" value="1"/>
</dbReference>
<dbReference type="GO" id="GO:0004672">
    <property type="term" value="F:protein kinase activity"/>
    <property type="evidence" value="ECO:0007669"/>
    <property type="project" value="InterPro"/>
</dbReference>
<dbReference type="Proteomes" id="UP001172101">
    <property type="component" value="Unassembled WGS sequence"/>
</dbReference>
<dbReference type="EMBL" id="JAUIRO010000003">
    <property type="protein sequence ID" value="KAK0722591.1"/>
    <property type="molecule type" value="Genomic_DNA"/>
</dbReference>
<evidence type="ECO:0000259" key="1">
    <source>
        <dbReference type="PROSITE" id="PS50011"/>
    </source>
</evidence>
<feature type="domain" description="Protein kinase" evidence="1">
    <location>
        <begin position="1"/>
        <end position="164"/>
    </location>
</feature>
<gene>
    <name evidence="2" type="ORF">B0T26DRAFT_851566</name>
</gene>
<accession>A0AA40AV89</accession>
<name>A0AA40AV89_9PEZI</name>
<sequence>MRRLRDACLVYPVLGPSLRRMWQHLSVSSRNRACGQVVYGLAFLHKQGICHGGRPLFEPPPHPHSKISTRSETQISDFFGPVKTADLRLHNGLATEHGPDQVVQALEALLGHVRIIDFGQSFGADKPPTGLGILISYFPAELCFSYAPPKATGVWALACCIFEV</sequence>
<dbReference type="RefSeq" id="XP_060298515.1">
    <property type="nucleotide sequence ID" value="XM_060447644.1"/>
</dbReference>
<dbReference type="InterPro" id="IPR000719">
    <property type="entry name" value="Prot_kinase_dom"/>
</dbReference>
<reference evidence="2" key="1">
    <citation type="submission" date="2023-06" db="EMBL/GenBank/DDBJ databases">
        <title>Genome-scale phylogeny and comparative genomics of the fungal order Sordariales.</title>
        <authorList>
            <consortium name="Lawrence Berkeley National Laboratory"/>
            <person name="Hensen N."/>
            <person name="Bonometti L."/>
            <person name="Westerberg I."/>
            <person name="Brannstrom I.O."/>
            <person name="Guillou S."/>
            <person name="Cros-Aarteil S."/>
            <person name="Calhoun S."/>
            <person name="Haridas S."/>
            <person name="Kuo A."/>
            <person name="Mondo S."/>
            <person name="Pangilinan J."/>
            <person name="Riley R."/>
            <person name="LaButti K."/>
            <person name="Andreopoulos B."/>
            <person name="Lipzen A."/>
            <person name="Chen C."/>
            <person name="Yanf M."/>
            <person name="Daum C."/>
            <person name="Ng V."/>
            <person name="Clum A."/>
            <person name="Steindorff A."/>
            <person name="Ohm R."/>
            <person name="Martin F."/>
            <person name="Silar P."/>
            <person name="Natvig D."/>
            <person name="Lalanne C."/>
            <person name="Gautier V."/>
            <person name="Ament-velasquez S.L."/>
            <person name="Kruys A."/>
            <person name="Hutchinson M.I."/>
            <person name="Powell A.J."/>
            <person name="Barry K."/>
            <person name="Miller A.N."/>
            <person name="Grigoriev I.V."/>
            <person name="Debuchy R."/>
            <person name="Gladieux P."/>
            <person name="Thoren M.H."/>
            <person name="Johannesson H."/>
        </authorList>
    </citation>
    <scope>NUCLEOTIDE SEQUENCE</scope>
    <source>
        <strain evidence="2">SMH2392-1A</strain>
    </source>
</reference>
<dbReference type="PROSITE" id="PS50011">
    <property type="entry name" value="PROTEIN_KINASE_DOM"/>
    <property type="match status" value="1"/>
</dbReference>
<keyword evidence="3" id="KW-1185">Reference proteome</keyword>
<dbReference type="SUPFAM" id="SSF56112">
    <property type="entry name" value="Protein kinase-like (PK-like)"/>
    <property type="match status" value="1"/>
</dbReference>
<dbReference type="InterPro" id="IPR011009">
    <property type="entry name" value="Kinase-like_dom_sf"/>
</dbReference>
<dbReference type="AlphaFoldDB" id="A0AA40AV89"/>